<dbReference type="RefSeq" id="WP_062705806.1">
    <property type="nucleotide sequence ID" value="NZ_CP014809.1"/>
</dbReference>
<accession>A0AAN0X659</accession>
<evidence type="ECO:0000256" key="2">
    <source>
        <dbReference type="SAM" id="SignalP"/>
    </source>
</evidence>
<feature type="region of interest" description="Disordered" evidence="1">
    <location>
        <begin position="43"/>
        <end position="84"/>
    </location>
</feature>
<feature type="compositionally biased region" description="Low complexity" evidence="1">
    <location>
        <begin position="68"/>
        <end position="82"/>
    </location>
</feature>
<dbReference type="InterPro" id="IPR008421">
    <property type="entry name" value="Borrelia_lipoprotein_PFam54/60"/>
</dbReference>
<dbReference type="EMBL" id="CP014809">
    <property type="protein sequence ID" value="AMR75856.1"/>
    <property type="molecule type" value="Genomic_DNA"/>
</dbReference>
<reference evidence="3 4" key="1">
    <citation type="submission" date="2016-03" db="EMBL/GenBank/DDBJ databases">
        <title>Borrelia hermsii Genome sequencing and assembly.</title>
        <authorList>
            <person name="Bontemps-Gallo S."/>
            <person name="Stewart S."/>
        </authorList>
    </citation>
    <scope>NUCLEOTIDE SEQUENCE [LARGE SCALE GENOMIC DNA]</scope>
    <source>
        <strain evidence="3 4">DAH-2E7</strain>
        <plasmid evidence="4">lp200 sequence</plasmid>
    </source>
</reference>
<organism evidence="3 4">
    <name type="scientific">Borrelia hermsii</name>
    <dbReference type="NCBI Taxonomy" id="140"/>
    <lineage>
        <taxon>Bacteria</taxon>
        <taxon>Pseudomonadati</taxon>
        <taxon>Spirochaetota</taxon>
        <taxon>Spirochaetia</taxon>
        <taxon>Spirochaetales</taxon>
        <taxon>Borreliaceae</taxon>
        <taxon>Borrelia</taxon>
    </lineage>
</organism>
<evidence type="ECO:0008006" key="5">
    <source>
        <dbReference type="Google" id="ProtNLM"/>
    </source>
</evidence>
<evidence type="ECO:0000256" key="1">
    <source>
        <dbReference type="SAM" id="MobiDB-lite"/>
    </source>
</evidence>
<name>A0AAN0X659_BORHE</name>
<keyword evidence="3" id="KW-0614">Plasmid</keyword>
<geneLocation type="plasmid" evidence="4">
    <name>lp200 sequence</name>
</geneLocation>
<dbReference type="PROSITE" id="PS51257">
    <property type="entry name" value="PROKAR_LIPOPROTEIN"/>
    <property type="match status" value="1"/>
</dbReference>
<gene>
    <name evidence="3" type="ORF">A0V01_04400</name>
</gene>
<proteinExistence type="predicted"/>
<feature type="signal peptide" evidence="2">
    <location>
        <begin position="1"/>
        <end position="20"/>
    </location>
</feature>
<dbReference type="AlphaFoldDB" id="A0AAN0X659"/>
<dbReference type="Proteomes" id="UP000075229">
    <property type="component" value="Plasmid lp200"/>
</dbReference>
<feature type="chain" id="PRO_5042832015" description="Lipoprotein" evidence="2">
    <location>
        <begin position="21"/>
        <end position="317"/>
    </location>
</feature>
<evidence type="ECO:0000313" key="3">
    <source>
        <dbReference type="EMBL" id="AMR75856.1"/>
    </source>
</evidence>
<sequence length="317" mass="35452">MKYKIFIICTLTGLFLPLLALVSCNSEHEKTEIVKLGAKLNANTLTPNPGKTDPLKPDNPGGGATDPNGGAAAGNSGSRAANQQDEAKKQSIIDYLIALINQGIKDNINTHNDTTWNEAAGGYNIQASNQLFGVIQYTDAQKQQKLYNLQDNESKTARREMYLGFDYFPPYIEAFGKLANKMVSTQNVQMKTDLENMVDKIREYGTAYYLTAFNTLIKKQDKLMGLDLGDLQTLKEKFNEINLANTEISHEFTYLIYYNYDKNIEVGTADPKHQLQTTATAEEIQDYLKDRFNSAESDFDAIIKEATDIANILNKIQ</sequence>
<protein>
    <recommendedName>
        <fullName evidence="5">Lipoprotein</fullName>
    </recommendedName>
</protein>
<evidence type="ECO:0000313" key="4">
    <source>
        <dbReference type="Proteomes" id="UP000075229"/>
    </source>
</evidence>
<dbReference type="Pfam" id="PF05714">
    <property type="entry name" value="PFam54_60"/>
    <property type="match status" value="1"/>
</dbReference>
<dbReference type="Gene3D" id="1.10.3160.10">
    <property type="entry name" value="Bbcrasp-1"/>
    <property type="match status" value="1"/>
</dbReference>
<keyword evidence="2" id="KW-0732">Signal</keyword>